<accession>A0ABQ5LMV2</accession>
<dbReference type="Pfam" id="PF12802">
    <property type="entry name" value="MarR_2"/>
    <property type="match status" value="1"/>
</dbReference>
<evidence type="ECO:0000259" key="1">
    <source>
        <dbReference type="PROSITE" id="PS50995"/>
    </source>
</evidence>
<organism evidence="2 3">
    <name type="scientific">Sinisalibacter aestuarii</name>
    <dbReference type="NCBI Taxonomy" id="2949426"/>
    <lineage>
        <taxon>Bacteria</taxon>
        <taxon>Pseudomonadati</taxon>
        <taxon>Pseudomonadota</taxon>
        <taxon>Alphaproteobacteria</taxon>
        <taxon>Rhodobacterales</taxon>
        <taxon>Roseobacteraceae</taxon>
        <taxon>Sinisalibacter</taxon>
    </lineage>
</organism>
<evidence type="ECO:0000313" key="2">
    <source>
        <dbReference type="EMBL" id="GKY86288.1"/>
    </source>
</evidence>
<comment type="caution">
    <text evidence="2">The sequence shown here is derived from an EMBL/GenBank/DDBJ whole genome shotgun (WGS) entry which is preliminary data.</text>
</comment>
<dbReference type="SUPFAM" id="SSF46785">
    <property type="entry name" value="Winged helix' DNA-binding domain"/>
    <property type="match status" value="1"/>
</dbReference>
<feature type="domain" description="HTH marR-type" evidence="1">
    <location>
        <begin position="7"/>
        <end position="143"/>
    </location>
</feature>
<dbReference type="CDD" id="cd00090">
    <property type="entry name" value="HTH_ARSR"/>
    <property type="match status" value="1"/>
</dbReference>
<keyword evidence="3" id="KW-1185">Reference proteome</keyword>
<gene>
    <name evidence="2" type="ORF">STA1M1_01570</name>
</gene>
<dbReference type="Proteomes" id="UP001144205">
    <property type="component" value="Unassembled WGS sequence"/>
</dbReference>
<protein>
    <recommendedName>
        <fullName evidence="1">HTH marR-type domain-containing protein</fullName>
    </recommendedName>
</protein>
<dbReference type="InterPro" id="IPR000835">
    <property type="entry name" value="HTH_MarR-typ"/>
</dbReference>
<dbReference type="Gene3D" id="1.10.10.10">
    <property type="entry name" value="Winged helix-like DNA-binding domain superfamily/Winged helix DNA-binding domain"/>
    <property type="match status" value="1"/>
</dbReference>
<dbReference type="InterPro" id="IPR036390">
    <property type="entry name" value="WH_DNA-bd_sf"/>
</dbReference>
<dbReference type="PANTHER" id="PTHR33164">
    <property type="entry name" value="TRANSCRIPTIONAL REGULATOR, MARR FAMILY"/>
    <property type="match status" value="1"/>
</dbReference>
<reference evidence="2" key="1">
    <citation type="journal article" date="2023" name="Int. J. Syst. Evol. Microbiol.">
        <title>Sinisalibacter aestuarii sp. nov., isolated from estuarine sediment of the Arakawa River.</title>
        <authorList>
            <person name="Arafat S.T."/>
            <person name="Hirano S."/>
            <person name="Sato A."/>
            <person name="Takeuchi K."/>
            <person name="Yasuda T."/>
            <person name="Terahara T."/>
            <person name="Hamada M."/>
            <person name="Kobayashi T."/>
        </authorList>
    </citation>
    <scope>NUCLEOTIDE SEQUENCE</scope>
    <source>
        <strain evidence="2">B-399</strain>
    </source>
</reference>
<dbReference type="PANTHER" id="PTHR33164:SF57">
    <property type="entry name" value="MARR-FAMILY TRANSCRIPTIONAL REGULATOR"/>
    <property type="match status" value="1"/>
</dbReference>
<name>A0ABQ5LMV2_9RHOB</name>
<dbReference type="InterPro" id="IPR039422">
    <property type="entry name" value="MarR/SlyA-like"/>
</dbReference>
<proteinExistence type="predicted"/>
<dbReference type="EMBL" id="BROH01000001">
    <property type="protein sequence ID" value="GKY86288.1"/>
    <property type="molecule type" value="Genomic_DNA"/>
</dbReference>
<evidence type="ECO:0000313" key="3">
    <source>
        <dbReference type="Proteomes" id="UP001144205"/>
    </source>
</evidence>
<dbReference type="SMART" id="SM00347">
    <property type="entry name" value="HTH_MARR"/>
    <property type="match status" value="1"/>
</dbReference>
<dbReference type="PROSITE" id="PS50995">
    <property type="entry name" value="HTH_MARR_2"/>
    <property type="match status" value="1"/>
</dbReference>
<dbReference type="RefSeq" id="WP_281840254.1">
    <property type="nucleotide sequence ID" value="NZ_BROH01000001.1"/>
</dbReference>
<sequence>MTDFNLSSFLPYQISELSRRVSAAFSRHYRERYGISVAEWRVVAHLSQDAAVSVREIHERVGLDKPKVSRAASRLEAAGYITKVVNEKDRRLVELSLTPKGEEMIEVLAPIAAAYQQELDELLGEHAVEFRAQVAALTEKVGDRDE</sequence>
<dbReference type="InterPro" id="IPR011991">
    <property type="entry name" value="ArsR-like_HTH"/>
</dbReference>
<dbReference type="InterPro" id="IPR036388">
    <property type="entry name" value="WH-like_DNA-bd_sf"/>
</dbReference>
<dbReference type="PRINTS" id="PR00598">
    <property type="entry name" value="HTHMARR"/>
</dbReference>